<protein>
    <submittedName>
        <fullName evidence="1">Uncharacterized protein</fullName>
    </submittedName>
</protein>
<keyword evidence="2" id="KW-1185">Reference proteome</keyword>
<evidence type="ECO:0000313" key="1">
    <source>
        <dbReference type="EMBL" id="ASU36236.1"/>
    </source>
</evidence>
<evidence type="ECO:0000313" key="2">
    <source>
        <dbReference type="Proteomes" id="UP000215002"/>
    </source>
</evidence>
<dbReference type="KEGG" id="muc:MuYL_4351"/>
<dbReference type="EMBL" id="CP022743">
    <property type="protein sequence ID" value="ASU36236.1"/>
    <property type="molecule type" value="Genomic_DNA"/>
</dbReference>
<dbReference type="Gene3D" id="1.20.120.1490">
    <property type="match status" value="1"/>
</dbReference>
<proteinExistence type="predicted"/>
<name>A0A223P2C7_9SPHI</name>
<dbReference type="Proteomes" id="UP000215002">
    <property type="component" value="Chromosome"/>
</dbReference>
<sequence length="156" mass="18031">MLTKVKAQPATDSITIKKSSVKTLTDEEYTALLNGKDLYHMSLAAELNHYPSPQKALQYKKELDLSPQQLTKLNAVVKELRRKTLEMGLIIIRNERTLDSIFKYNKLDNGSLIFYANRYGLYQGELRNVILQSYLVTKNLLTPQQLRKIESLEKRN</sequence>
<organism evidence="1 2">
    <name type="scientific">Mucilaginibacter xinganensis</name>
    <dbReference type="NCBI Taxonomy" id="1234841"/>
    <lineage>
        <taxon>Bacteria</taxon>
        <taxon>Pseudomonadati</taxon>
        <taxon>Bacteroidota</taxon>
        <taxon>Sphingobacteriia</taxon>
        <taxon>Sphingobacteriales</taxon>
        <taxon>Sphingobacteriaceae</taxon>
        <taxon>Mucilaginibacter</taxon>
    </lineage>
</organism>
<reference evidence="1 2" key="1">
    <citation type="submission" date="2017-08" db="EMBL/GenBank/DDBJ databases">
        <title>Complete genome sequence of Mucilaginibacter sp. strain BJC16-A31.</title>
        <authorList>
            <consortium name="Henan University of Science and Technology"/>
            <person name="You X."/>
        </authorList>
    </citation>
    <scope>NUCLEOTIDE SEQUENCE [LARGE SCALE GENOMIC DNA]</scope>
    <source>
        <strain evidence="1 2">BJC16-A31</strain>
    </source>
</reference>
<gene>
    <name evidence="1" type="ORF">MuYL_4351</name>
</gene>
<dbReference type="AlphaFoldDB" id="A0A223P2C7"/>
<accession>A0A223P2C7</accession>